<gene>
    <name evidence="3" type="ORF">FHP08_12925</name>
</gene>
<dbReference type="PANTHER" id="PTHR33799">
    <property type="entry name" value="PTS PERMEASE-RELATED-RELATED"/>
    <property type="match status" value="1"/>
</dbReference>
<protein>
    <submittedName>
        <fullName evidence="3">PTS fructose transporter subunit IIA</fullName>
    </submittedName>
</protein>
<dbReference type="Proteomes" id="UP000321548">
    <property type="component" value="Unassembled WGS sequence"/>
</dbReference>
<dbReference type="GO" id="GO:0016740">
    <property type="term" value="F:transferase activity"/>
    <property type="evidence" value="ECO:0007669"/>
    <property type="project" value="UniProtKB-KW"/>
</dbReference>
<dbReference type="InterPro" id="IPR036662">
    <property type="entry name" value="PTS_EIIA_man-typ_sf"/>
</dbReference>
<reference evidence="3 4" key="1">
    <citation type="submission" date="2019-06" db="EMBL/GenBank/DDBJ databases">
        <title>Quisquiliibacterium sp. nov., isolated from a maize field.</title>
        <authorList>
            <person name="Lin S.-Y."/>
            <person name="Tsai C.-F."/>
            <person name="Young C.-C."/>
        </authorList>
    </citation>
    <scope>NUCLEOTIDE SEQUENCE [LARGE SCALE GENOMIC DNA]</scope>
    <source>
        <strain evidence="3 4">CC-CFT501</strain>
    </source>
</reference>
<dbReference type="OrthoDB" id="8795346at2"/>
<accession>A0A5C8NU11</accession>
<dbReference type="RefSeq" id="WP_147704895.1">
    <property type="nucleotide sequence ID" value="NZ_VDUY01000005.1"/>
</dbReference>
<proteinExistence type="predicted"/>
<dbReference type="GO" id="GO:0016020">
    <property type="term" value="C:membrane"/>
    <property type="evidence" value="ECO:0007669"/>
    <property type="project" value="InterPro"/>
</dbReference>
<dbReference type="InterPro" id="IPR051471">
    <property type="entry name" value="Bacterial_PTS_sugar_comp"/>
</dbReference>
<dbReference type="PANTHER" id="PTHR33799:SF1">
    <property type="entry name" value="PTS SYSTEM MANNOSE-SPECIFIC EIIAB COMPONENT-RELATED"/>
    <property type="match status" value="1"/>
</dbReference>
<dbReference type="Pfam" id="PF03610">
    <property type="entry name" value="EIIA-man"/>
    <property type="match status" value="1"/>
</dbReference>
<keyword evidence="1" id="KW-0808">Transferase</keyword>
<organism evidence="3 4">
    <name type="scientific">Zeimonas arvi</name>
    <dbReference type="NCBI Taxonomy" id="2498847"/>
    <lineage>
        <taxon>Bacteria</taxon>
        <taxon>Pseudomonadati</taxon>
        <taxon>Pseudomonadota</taxon>
        <taxon>Betaproteobacteria</taxon>
        <taxon>Burkholderiales</taxon>
        <taxon>Burkholderiaceae</taxon>
        <taxon>Zeimonas</taxon>
    </lineage>
</organism>
<comment type="caution">
    <text evidence="3">The sequence shown here is derived from an EMBL/GenBank/DDBJ whole genome shotgun (WGS) entry which is preliminary data.</text>
</comment>
<evidence type="ECO:0000259" key="2">
    <source>
        <dbReference type="PROSITE" id="PS51096"/>
    </source>
</evidence>
<name>A0A5C8NU11_9BURK</name>
<dbReference type="PROSITE" id="PS51096">
    <property type="entry name" value="PTS_EIIA_TYPE_4"/>
    <property type="match status" value="1"/>
</dbReference>
<dbReference type="GO" id="GO:0009401">
    <property type="term" value="P:phosphoenolpyruvate-dependent sugar phosphotransferase system"/>
    <property type="evidence" value="ECO:0007669"/>
    <property type="project" value="InterPro"/>
</dbReference>
<evidence type="ECO:0000313" key="3">
    <source>
        <dbReference type="EMBL" id="TXL64646.1"/>
    </source>
</evidence>
<dbReference type="InterPro" id="IPR004701">
    <property type="entry name" value="PTS_EIIA_man-typ"/>
</dbReference>
<sequence>MIGIMVVSHEPLGTALIRCTRHVFGRLPPQLAALDVIPDEDPEAAIQAARDLLLRINDGSGAIVFTDCFGATPSRIAMTLAQPLRVYVVAGVNLPMLLKAITQRRRPVEEVVEELVATGKGAIRAMRPEDREAR</sequence>
<dbReference type="AlphaFoldDB" id="A0A5C8NU11"/>
<evidence type="ECO:0000256" key="1">
    <source>
        <dbReference type="ARBA" id="ARBA00022679"/>
    </source>
</evidence>
<evidence type="ECO:0000313" key="4">
    <source>
        <dbReference type="Proteomes" id="UP000321548"/>
    </source>
</evidence>
<dbReference type="Gene3D" id="3.40.50.510">
    <property type="entry name" value="Phosphotransferase system, mannose-type IIA component"/>
    <property type="match status" value="1"/>
</dbReference>
<dbReference type="EMBL" id="VDUY01000005">
    <property type="protein sequence ID" value="TXL64646.1"/>
    <property type="molecule type" value="Genomic_DNA"/>
</dbReference>
<keyword evidence="4" id="KW-1185">Reference proteome</keyword>
<feature type="domain" description="PTS EIIA type-4" evidence="2">
    <location>
        <begin position="1"/>
        <end position="123"/>
    </location>
</feature>
<dbReference type="SUPFAM" id="SSF53062">
    <property type="entry name" value="PTS system fructose IIA component-like"/>
    <property type="match status" value="1"/>
</dbReference>